<dbReference type="InterPro" id="IPR001356">
    <property type="entry name" value="HD"/>
</dbReference>
<dbReference type="SUPFAM" id="SSF46689">
    <property type="entry name" value="Homeodomain-like"/>
    <property type="match status" value="1"/>
</dbReference>
<dbReference type="CDD" id="cd00086">
    <property type="entry name" value="homeodomain"/>
    <property type="match status" value="1"/>
</dbReference>
<dbReference type="EMBL" id="CABPRJ010002378">
    <property type="protein sequence ID" value="VVC44367.1"/>
    <property type="molecule type" value="Genomic_DNA"/>
</dbReference>
<keyword evidence="8 9" id="KW-0539">Nucleus</keyword>
<dbReference type="InterPro" id="IPR001781">
    <property type="entry name" value="Znf_LIM"/>
</dbReference>
<evidence type="ECO:0000256" key="4">
    <source>
        <dbReference type="ARBA" id="ARBA00022833"/>
    </source>
</evidence>
<evidence type="ECO:0000256" key="3">
    <source>
        <dbReference type="ARBA" id="ARBA00022737"/>
    </source>
</evidence>
<feature type="region of interest" description="Disordered" evidence="12">
    <location>
        <begin position="354"/>
        <end position="384"/>
    </location>
</feature>
<feature type="compositionally biased region" description="Basic residues" evidence="12">
    <location>
        <begin position="370"/>
        <end position="380"/>
    </location>
</feature>
<evidence type="ECO:0000256" key="6">
    <source>
        <dbReference type="ARBA" id="ARBA00023125"/>
    </source>
</evidence>
<evidence type="ECO:0000313" key="16">
    <source>
        <dbReference type="Proteomes" id="UP000325440"/>
    </source>
</evidence>
<dbReference type="GO" id="GO:0000977">
    <property type="term" value="F:RNA polymerase II transcription regulatory region sequence-specific DNA binding"/>
    <property type="evidence" value="ECO:0007669"/>
    <property type="project" value="TreeGrafter"/>
</dbReference>
<dbReference type="Pfam" id="PF00046">
    <property type="entry name" value="Homeodomain"/>
    <property type="match status" value="1"/>
</dbReference>
<dbReference type="PROSITE" id="PS00478">
    <property type="entry name" value="LIM_DOMAIN_1"/>
    <property type="match status" value="2"/>
</dbReference>
<dbReference type="InterPro" id="IPR017970">
    <property type="entry name" value="Homeobox_CS"/>
</dbReference>
<evidence type="ECO:0000256" key="5">
    <source>
        <dbReference type="ARBA" id="ARBA00023038"/>
    </source>
</evidence>
<dbReference type="GO" id="GO:0030182">
    <property type="term" value="P:neuron differentiation"/>
    <property type="evidence" value="ECO:0007669"/>
    <property type="project" value="TreeGrafter"/>
</dbReference>
<evidence type="ECO:0000256" key="12">
    <source>
        <dbReference type="SAM" id="MobiDB-lite"/>
    </source>
</evidence>
<dbReference type="SUPFAM" id="SSF57716">
    <property type="entry name" value="Glucocorticoid receptor-like (DNA-binding domain)"/>
    <property type="match status" value="2"/>
</dbReference>
<evidence type="ECO:0000256" key="7">
    <source>
        <dbReference type="ARBA" id="ARBA00023155"/>
    </source>
</evidence>
<feature type="compositionally biased region" description="Polar residues" evidence="12">
    <location>
        <begin position="288"/>
        <end position="305"/>
    </location>
</feature>
<dbReference type="AlphaFoldDB" id="A0A5E4NMA6"/>
<dbReference type="InterPro" id="IPR009057">
    <property type="entry name" value="Homeodomain-like_sf"/>
</dbReference>
<keyword evidence="5 10" id="KW-0440">LIM domain</keyword>
<dbReference type="PROSITE" id="PS00027">
    <property type="entry name" value="HOMEOBOX_1"/>
    <property type="match status" value="1"/>
</dbReference>
<feature type="region of interest" description="Disordered" evidence="12">
    <location>
        <begin position="288"/>
        <end position="322"/>
    </location>
</feature>
<dbReference type="PANTHER" id="PTHR24208:SF166">
    <property type="entry name" value="LIM HOMEOBOX TRANSCRIPTION FACTOR 1 ALPHA, ISOFORM B"/>
    <property type="match status" value="1"/>
</dbReference>
<dbReference type="OrthoDB" id="10068367at2759"/>
<evidence type="ECO:0000259" key="13">
    <source>
        <dbReference type="PROSITE" id="PS50023"/>
    </source>
</evidence>
<dbReference type="FunFam" id="2.10.110.10:FF:000006">
    <property type="entry name" value="LIM homeobox transcription factor 1-beta"/>
    <property type="match status" value="1"/>
</dbReference>
<dbReference type="SMART" id="SM00389">
    <property type="entry name" value="HOX"/>
    <property type="match status" value="1"/>
</dbReference>
<dbReference type="GO" id="GO:0046872">
    <property type="term" value="F:metal ion binding"/>
    <property type="evidence" value="ECO:0007669"/>
    <property type="project" value="UniProtKB-KW"/>
</dbReference>
<keyword evidence="2 10" id="KW-0479">Metal-binding</keyword>
<accession>A0A5E4NMA6</accession>
<feature type="compositionally biased region" description="Basic and acidic residues" evidence="12">
    <location>
        <begin position="173"/>
        <end position="182"/>
    </location>
</feature>
<keyword evidence="7 9" id="KW-0371">Homeobox</keyword>
<evidence type="ECO:0000259" key="14">
    <source>
        <dbReference type="PROSITE" id="PS50071"/>
    </source>
</evidence>
<protein>
    <submittedName>
        <fullName evidence="15">Homeobox domain,Homeobox, conserved site,Homeobox domain-like,Zinc finger, LIM-type</fullName>
    </submittedName>
</protein>
<sequence>MMLDILHRHVVRDMDGFPRISNYGDCGDGPSSCEGCGMKIVDRFLMRVGSSSWHEQCVTCSACGVPLSKSCYYRHNGLYCKNDYDRLFGVKCGRCGEPLGARELVMRAGPSHVYHVGCFACVACMQPLQKGQQYVVKAGGGQLFCRTDFEKEIFLMQQTVGSPQPDDGLTLDENCRPRDGRRGPKRPRTILTSVQRRQFKASFEVSPKPCRKVREALAKDTGLSVRVVQVWFQNQRAKMKKIQRKSKQDDKNTNNNIANNTDKNETEHATNTTSSVCSGDHYLSLSTLSMHDSSDSNYQNSQPLNPNIPYSPEGTYTGDHSVDSFCSSDVSLDGSTTAADEIGSDTMSLDLSVHGTHHHTTQQQQQQQQQHHHHHHHHHVSGAASVVPGQQINPIDKLYLMQNSYFNSNGDR</sequence>
<feature type="DNA-binding region" description="Homeobox" evidence="9">
    <location>
        <begin position="184"/>
        <end position="243"/>
    </location>
</feature>
<keyword evidence="16" id="KW-1185">Reference proteome</keyword>
<feature type="domain" description="LIM zinc-binding" evidence="13">
    <location>
        <begin position="91"/>
        <end position="155"/>
    </location>
</feature>
<proteinExistence type="predicted"/>
<dbReference type="Pfam" id="PF00412">
    <property type="entry name" value="LIM"/>
    <property type="match status" value="2"/>
</dbReference>
<feature type="region of interest" description="Disordered" evidence="12">
    <location>
        <begin position="239"/>
        <end position="276"/>
    </location>
</feature>
<feature type="domain" description="LIM zinc-binding" evidence="13">
    <location>
        <begin position="31"/>
        <end position="90"/>
    </location>
</feature>
<comment type="subcellular location">
    <subcellularLocation>
        <location evidence="1 9 11">Nucleus</location>
    </subcellularLocation>
</comment>
<evidence type="ECO:0000256" key="2">
    <source>
        <dbReference type="ARBA" id="ARBA00022723"/>
    </source>
</evidence>
<evidence type="ECO:0000256" key="10">
    <source>
        <dbReference type="PROSITE-ProRule" id="PRU00125"/>
    </source>
</evidence>
<keyword evidence="4 10" id="KW-0862">Zinc</keyword>
<keyword evidence="6 9" id="KW-0238">DNA-binding</keyword>
<dbReference type="Gene3D" id="2.10.110.10">
    <property type="entry name" value="Cysteine Rich Protein"/>
    <property type="match status" value="2"/>
</dbReference>
<dbReference type="GO" id="GO:0005634">
    <property type="term" value="C:nucleus"/>
    <property type="evidence" value="ECO:0007669"/>
    <property type="project" value="UniProtKB-SubCell"/>
</dbReference>
<gene>
    <name evidence="15" type="ORF">CINCED_3A002804</name>
</gene>
<organism evidence="15 16">
    <name type="scientific">Cinara cedri</name>
    <dbReference type="NCBI Taxonomy" id="506608"/>
    <lineage>
        <taxon>Eukaryota</taxon>
        <taxon>Metazoa</taxon>
        <taxon>Ecdysozoa</taxon>
        <taxon>Arthropoda</taxon>
        <taxon>Hexapoda</taxon>
        <taxon>Insecta</taxon>
        <taxon>Pterygota</taxon>
        <taxon>Neoptera</taxon>
        <taxon>Paraneoptera</taxon>
        <taxon>Hemiptera</taxon>
        <taxon>Sternorrhyncha</taxon>
        <taxon>Aphidomorpha</taxon>
        <taxon>Aphidoidea</taxon>
        <taxon>Aphididae</taxon>
        <taxon>Lachninae</taxon>
        <taxon>Cinara</taxon>
    </lineage>
</organism>
<evidence type="ECO:0000256" key="9">
    <source>
        <dbReference type="PROSITE-ProRule" id="PRU00108"/>
    </source>
</evidence>
<feature type="domain" description="Homeobox" evidence="14">
    <location>
        <begin position="182"/>
        <end position="242"/>
    </location>
</feature>
<dbReference type="InterPro" id="IPR050453">
    <property type="entry name" value="LIM_Homeobox_TF"/>
</dbReference>
<reference evidence="15 16" key="1">
    <citation type="submission" date="2019-08" db="EMBL/GenBank/DDBJ databases">
        <authorList>
            <person name="Alioto T."/>
            <person name="Alioto T."/>
            <person name="Gomez Garrido J."/>
        </authorList>
    </citation>
    <scope>NUCLEOTIDE SEQUENCE [LARGE SCALE GENOMIC DNA]</scope>
</reference>
<dbReference type="PROSITE" id="PS50071">
    <property type="entry name" value="HOMEOBOX_2"/>
    <property type="match status" value="1"/>
</dbReference>
<feature type="region of interest" description="Disordered" evidence="12">
    <location>
        <begin position="163"/>
        <end position="188"/>
    </location>
</feature>
<dbReference type="CDD" id="cd09371">
    <property type="entry name" value="LIM1_Lmx1b"/>
    <property type="match status" value="1"/>
</dbReference>
<evidence type="ECO:0000256" key="8">
    <source>
        <dbReference type="ARBA" id="ARBA00023242"/>
    </source>
</evidence>
<dbReference type="GO" id="GO:0000981">
    <property type="term" value="F:DNA-binding transcription factor activity, RNA polymerase II-specific"/>
    <property type="evidence" value="ECO:0007669"/>
    <property type="project" value="InterPro"/>
</dbReference>
<dbReference type="Proteomes" id="UP000325440">
    <property type="component" value="Unassembled WGS sequence"/>
</dbReference>
<evidence type="ECO:0000313" key="15">
    <source>
        <dbReference type="EMBL" id="VVC44367.1"/>
    </source>
</evidence>
<evidence type="ECO:0000256" key="11">
    <source>
        <dbReference type="RuleBase" id="RU000682"/>
    </source>
</evidence>
<dbReference type="PROSITE" id="PS50023">
    <property type="entry name" value="LIM_DOMAIN_2"/>
    <property type="match status" value="2"/>
</dbReference>
<evidence type="ECO:0000256" key="1">
    <source>
        <dbReference type="ARBA" id="ARBA00004123"/>
    </source>
</evidence>
<dbReference type="FunFam" id="1.10.10.60:FF:000227">
    <property type="entry name" value="LIM homeobox transcription factor"/>
    <property type="match status" value="1"/>
</dbReference>
<dbReference type="PANTHER" id="PTHR24208">
    <property type="entry name" value="LIM/HOMEOBOX PROTEIN LHX"/>
    <property type="match status" value="1"/>
</dbReference>
<keyword evidence="3" id="KW-0677">Repeat</keyword>
<dbReference type="Gene3D" id="1.10.10.60">
    <property type="entry name" value="Homeodomain-like"/>
    <property type="match status" value="1"/>
</dbReference>
<dbReference type="SMART" id="SM00132">
    <property type="entry name" value="LIM"/>
    <property type="match status" value="2"/>
</dbReference>
<name>A0A5E4NMA6_9HEMI</name>